<keyword evidence="2" id="KW-1185">Reference proteome</keyword>
<name>A0ACB8JQK9_CITSI</name>
<dbReference type="EMBL" id="CM039175">
    <property type="protein sequence ID" value="KAH9734080.1"/>
    <property type="molecule type" value="Genomic_DNA"/>
</dbReference>
<dbReference type="Proteomes" id="UP000829398">
    <property type="component" value="Chromosome 6"/>
</dbReference>
<sequence length="1413" mass="159746">MSFIGEAVLGASVQMLIEKLAPEGLELLTQHEKLKAEFFKWKGMLEMIQAVLADAEDRQTREKSVKKWLENLQNLAYDVQDILDEFQTEAFRREVLLEEPAAVDQSSASTSTFRKFTDSLKRKVTDAVAPRKIRKLFTSDSPRSSFNFESKMVSKIEEFTARLQAIISTQKDLLKLKNVISDGKSRNVRQRLPTTSLVNEAKVYGRKKDKDEIVELLLRDDSRADDGFSVISIIGMGGVGKTTLAQLVYKDDRVRRHFEIKAWTFVSEDFDVFRVTKSILMSISNVTVNDNDLNSLQEKLEKELIKKKFLLVLDDMWNENYNDWELLNRPFKAGTSGSKIIVTTRNRVVAERVGSVREYPLGELSKEDCLRVLTQHSLGATDFNTHQSLKEVREKIAMKCKGLPLAAKTLGGLLRGKHDPKDWEIVLNADVWDFADDGCDIIPALKVSYRFLPPQLKQCFAYCSLFPKDYEFEEEEIILLWTAEGFLDQECDGRKMEELGREFVRELHSRSLFHQSSKDASRFVMHSLINDLARWAAGEIYFRMEDTLKGENQKSFSKNLRHFSYILGEYDGEKRVFSLWGYCNIFNLPNEIGNLRHLRFLNLSGTNIQILPESINSLYNLHTILLEDCRRLKKLCNDMGNLTKLHHLRNSNVHSLGEMPKGFGKLTCLLTLGRFVVGKVSGSGLRELKSLTHLQETLRISKLENVKDVCDACEAQLNNKVNLKALLLEWSIWHVRNLDQCEFETRVLSMLKPYQDVQELTITGYGGPKFPIWLGDSSFSKLVRLKFEHCGTSTSLPSVGQLPFLKELVISGMGRVKSVGSEFYGSSCSVPFPSLETLYFANMQEWEEWIPFGSGQEVDEVFPKLRKLSLFSCSKLQGALPKRLLLLERLVIQSCKQLLVTIQCLPALSELQIKGCKRVVLSSPMDLSSLKSVLLGEMANEVVLAGLFEQGLPKLKNLEIQNVREQPYLRQSETWLLQDISSPNRLQISGCPQLLSLVTEDDLELSNCKGLTKLPQALLTLSSLRELRISGCASLVSFPQAALPSQLRTFKIEHCNALESLPEAWMRNSNSSLQSLEIGYCNSLISFPEGALPSRLRTIEIEECNALESLPEAWMQDSSTSLESLNIDGCDSLTYIARIQLPPSLRRLIISDCYNLRTLTGDQGICSSRSGRTSLTSFSSENELPATLEQLEVRFCSNLAFLSRNGNLPQALKYLEVSYCSKLESLAERLDNTSLEVIAISYLENLKSLPAGLHNLHHLQELKVYGCPNLESFPEGGLPSTKLTKLTIGYCENLKALPNCMHNLTSLLHLEIGWCRSLVSFPEDGFPTNLESLEVHDLKISKPLFEWGLNKFSSLRELQITGGCPVLLSSPWFPASLTVLHISYMPNLESLSLIVENLTSLEILILCKCPKLD</sequence>
<protein>
    <submittedName>
        <fullName evidence="1">Disease resistance protein</fullName>
    </submittedName>
</protein>
<reference evidence="2" key="1">
    <citation type="journal article" date="2023" name="Hortic. Res.">
        <title>A chromosome-level phased genome enabling allele-level studies in sweet orange: a case study on citrus Huanglongbing tolerance.</title>
        <authorList>
            <person name="Wu B."/>
            <person name="Yu Q."/>
            <person name="Deng Z."/>
            <person name="Duan Y."/>
            <person name="Luo F."/>
            <person name="Gmitter F. Jr."/>
        </authorList>
    </citation>
    <scope>NUCLEOTIDE SEQUENCE [LARGE SCALE GENOMIC DNA]</scope>
    <source>
        <strain evidence="2">cv. Valencia</strain>
    </source>
</reference>
<evidence type="ECO:0000313" key="1">
    <source>
        <dbReference type="EMBL" id="KAH9734080.1"/>
    </source>
</evidence>
<evidence type="ECO:0000313" key="2">
    <source>
        <dbReference type="Proteomes" id="UP000829398"/>
    </source>
</evidence>
<comment type="caution">
    <text evidence="1">The sequence shown here is derived from an EMBL/GenBank/DDBJ whole genome shotgun (WGS) entry which is preliminary data.</text>
</comment>
<gene>
    <name evidence="1" type="ORF">KPL71_017264</name>
</gene>
<accession>A0ACB8JQK9</accession>
<proteinExistence type="predicted"/>
<organism evidence="1 2">
    <name type="scientific">Citrus sinensis</name>
    <name type="common">Sweet orange</name>
    <name type="synonym">Citrus aurantium var. sinensis</name>
    <dbReference type="NCBI Taxonomy" id="2711"/>
    <lineage>
        <taxon>Eukaryota</taxon>
        <taxon>Viridiplantae</taxon>
        <taxon>Streptophyta</taxon>
        <taxon>Embryophyta</taxon>
        <taxon>Tracheophyta</taxon>
        <taxon>Spermatophyta</taxon>
        <taxon>Magnoliopsida</taxon>
        <taxon>eudicotyledons</taxon>
        <taxon>Gunneridae</taxon>
        <taxon>Pentapetalae</taxon>
        <taxon>rosids</taxon>
        <taxon>malvids</taxon>
        <taxon>Sapindales</taxon>
        <taxon>Rutaceae</taxon>
        <taxon>Aurantioideae</taxon>
        <taxon>Citrus</taxon>
    </lineage>
</organism>